<comment type="caution">
    <text evidence="6">The sequence shown here is derived from an EMBL/GenBank/DDBJ whole genome shotgun (WGS) entry which is preliminary data.</text>
</comment>
<dbReference type="EMBL" id="WURB01000011">
    <property type="protein sequence ID" value="MXQ12886.1"/>
    <property type="molecule type" value="Genomic_DNA"/>
</dbReference>
<comment type="subcellular location">
    <subcellularLocation>
        <location evidence="1">Cell membrane</location>
        <topology evidence="1">Multi-pass membrane protein</topology>
    </subcellularLocation>
</comment>
<evidence type="ECO:0000256" key="3">
    <source>
        <dbReference type="ARBA" id="ARBA00022989"/>
    </source>
</evidence>
<dbReference type="Gene3D" id="1.20.1560.10">
    <property type="entry name" value="ABC transporter type 1, transmembrane domain"/>
    <property type="match status" value="1"/>
</dbReference>
<evidence type="ECO:0000256" key="5">
    <source>
        <dbReference type="SAM" id="Phobius"/>
    </source>
</evidence>
<accession>A0A7X3MTI8</accession>
<protein>
    <submittedName>
        <fullName evidence="6">Uncharacterized protein</fullName>
    </submittedName>
</protein>
<reference evidence="6 7" key="2">
    <citation type="submission" date="2020-01" db="EMBL/GenBank/DDBJ databases">
        <title>Microvirga sp. nov., an arsenate reduction bacterium isolated from Tibet hotspring sediments.</title>
        <authorList>
            <person name="Xian W.-D."/>
            <person name="Li W.-J."/>
        </authorList>
    </citation>
    <scope>NUCLEOTIDE SEQUENCE [LARGE SCALE GENOMIC DNA]</scope>
    <source>
        <strain evidence="6 7">KCTC 23863</strain>
    </source>
</reference>
<evidence type="ECO:0000256" key="2">
    <source>
        <dbReference type="ARBA" id="ARBA00022692"/>
    </source>
</evidence>
<feature type="transmembrane region" description="Helical" evidence="5">
    <location>
        <begin position="57"/>
        <end position="81"/>
    </location>
</feature>
<feature type="transmembrane region" description="Helical" evidence="5">
    <location>
        <begin position="101"/>
        <end position="120"/>
    </location>
</feature>
<dbReference type="GO" id="GO:0005886">
    <property type="term" value="C:plasma membrane"/>
    <property type="evidence" value="ECO:0007669"/>
    <property type="project" value="UniProtKB-SubCell"/>
</dbReference>
<keyword evidence="4 5" id="KW-0472">Membrane</keyword>
<sequence>MTDDLEADELEETKAGAKSGQTFANWRPKIGKRLVDRLRLLAAWLRITILPQFGRRILFSIILTTSGRLADAASFVVGIHILTHSLSDSQLDPTAIQEGLIWAAIGLAGVLAVGSGLGYLGNRLAAKVVLEYEMTCVVDSLSIVRHYQDNNAALPQGEIANITKQAPRVMSRSLLNVMNASTACVLTVAGLATCAKLFPALTIIVLLSLVLLSPFYIYAAVHSTNIGHRIRIYAPGYGITMKRLQSRWLSKKQSFDEGKILQEVRGDPDYRHYFEAYRERMTLSARNHFLSSITLAFVIAVSFLWIANDVELNPKSIATVVSYLVALRLFSHGLAGIFHGIQGVNSTLPLYLTFLLRDPRINKVA</sequence>
<evidence type="ECO:0000313" key="7">
    <source>
        <dbReference type="Proteomes" id="UP000436483"/>
    </source>
</evidence>
<dbReference type="Proteomes" id="UP000436483">
    <property type="component" value="Unassembled WGS sequence"/>
</dbReference>
<evidence type="ECO:0000256" key="1">
    <source>
        <dbReference type="ARBA" id="ARBA00004651"/>
    </source>
</evidence>
<evidence type="ECO:0000313" key="6">
    <source>
        <dbReference type="EMBL" id="MXQ12886.1"/>
    </source>
</evidence>
<organism evidence="6 7">
    <name type="scientific">Microvirga makkahensis</name>
    <dbReference type="NCBI Taxonomy" id="1128670"/>
    <lineage>
        <taxon>Bacteria</taxon>
        <taxon>Pseudomonadati</taxon>
        <taxon>Pseudomonadota</taxon>
        <taxon>Alphaproteobacteria</taxon>
        <taxon>Hyphomicrobiales</taxon>
        <taxon>Methylobacteriaceae</taxon>
        <taxon>Microvirga</taxon>
    </lineage>
</organism>
<dbReference type="SUPFAM" id="SSF90123">
    <property type="entry name" value="ABC transporter transmembrane region"/>
    <property type="match status" value="1"/>
</dbReference>
<keyword evidence="3 5" id="KW-1133">Transmembrane helix</keyword>
<feature type="transmembrane region" description="Helical" evidence="5">
    <location>
        <begin position="288"/>
        <end position="308"/>
    </location>
</feature>
<gene>
    <name evidence="6" type="ORF">GR328_15740</name>
</gene>
<feature type="transmembrane region" description="Helical" evidence="5">
    <location>
        <begin position="174"/>
        <end position="192"/>
    </location>
</feature>
<dbReference type="InterPro" id="IPR036640">
    <property type="entry name" value="ABC1_TM_sf"/>
</dbReference>
<evidence type="ECO:0000256" key="4">
    <source>
        <dbReference type="ARBA" id="ARBA00023136"/>
    </source>
</evidence>
<reference evidence="6 7" key="1">
    <citation type="submission" date="2019-12" db="EMBL/GenBank/DDBJ databases">
        <authorList>
            <person name="Yuan C.-G."/>
        </authorList>
    </citation>
    <scope>NUCLEOTIDE SEQUENCE [LARGE SCALE GENOMIC DNA]</scope>
    <source>
        <strain evidence="6 7">KCTC 23863</strain>
    </source>
</reference>
<proteinExistence type="predicted"/>
<keyword evidence="7" id="KW-1185">Reference proteome</keyword>
<dbReference type="GO" id="GO:0005524">
    <property type="term" value="F:ATP binding"/>
    <property type="evidence" value="ECO:0007669"/>
    <property type="project" value="InterPro"/>
</dbReference>
<name>A0A7X3MTI8_9HYPH</name>
<feature type="transmembrane region" description="Helical" evidence="5">
    <location>
        <begin position="198"/>
        <end position="221"/>
    </location>
</feature>
<dbReference type="AlphaFoldDB" id="A0A7X3MTI8"/>
<keyword evidence="2 5" id="KW-0812">Transmembrane</keyword>
<dbReference type="RefSeq" id="WP_160885472.1">
    <property type="nucleotide sequence ID" value="NZ_WURB01000011.1"/>
</dbReference>